<protein>
    <submittedName>
        <fullName evidence="2">Integrase</fullName>
    </submittedName>
</protein>
<organism evidence="2">
    <name type="scientific">Mesocestoides corti</name>
    <name type="common">Flatworm</name>
    <dbReference type="NCBI Taxonomy" id="53468"/>
    <lineage>
        <taxon>Eukaryota</taxon>
        <taxon>Metazoa</taxon>
        <taxon>Spiralia</taxon>
        <taxon>Lophotrochozoa</taxon>
        <taxon>Platyhelminthes</taxon>
        <taxon>Cestoda</taxon>
        <taxon>Eucestoda</taxon>
        <taxon>Cyclophyllidea</taxon>
        <taxon>Mesocestoididae</taxon>
        <taxon>Mesocestoides</taxon>
    </lineage>
</organism>
<name>A0A5K3EI73_MESCO</name>
<accession>A0A5K3EI73</accession>
<dbReference type="WBParaSite" id="MCU_000735-RA">
    <property type="protein sequence ID" value="MCU_000735-RA"/>
    <property type="gene ID" value="MCU_000735"/>
</dbReference>
<sequence>MLGHLASANPVSLCDPMAFGKGRQPNREGHERGAVYNERRGRHRGLGWKAPDAWLW</sequence>
<dbReference type="AlphaFoldDB" id="A0A5K3EI73"/>
<evidence type="ECO:0000256" key="1">
    <source>
        <dbReference type="SAM" id="MobiDB-lite"/>
    </source>
</evidence>
<proteinExistence type="predicted"/>
<evidence type="ECO:0000313" key="2">
    <source>
        <dbReference type="WBParaSite" id="MCU_000735-RA"/>
    </source>
</evidence>
<feature type="region of interest" description="Disordered" evidence="1">
    <location>
        <begin position="1"/>
        <end position="36"/>
    </location>
</feature>
<reference evidence="2" key="1">
    <citation type="submission" date="2019-11" db="UniProtKB">
        <authorList>
            <consortium name="WormBaseParasite"/>
        </authorList>
    </citation>
    <scope>IDENTIFICATION</scope>
</reference>
<feature type="compositionally biased region" description="Basic and acidic residues" evidence="1">
    <location>
        <begin position="25"/>
        <end position="36"/>
    </location>
</feature>